<sequence>MPVPIREGSVPNPERILLANRDAVAGLEIDMGDNLATDATPLAAAALVLFAVVAADRSGLEDDQEESDEPSFGPAADTPLEGSDVGGDLDLEPPYADSDASGVPGSTRART</sequence>
<gene>
    <name evidence="2" type="ORF">SAMN04489841_1654</name>
</gene>
<protein>
    <submittedName>
        <fullName evidence="2">Uncharacterized protein</fullName>
    </submittedName>
</protein>
<dbReference type="AlphaFoldDB" id="A0A1H9FR45"/>
<dbReference type="EMBL" id="FOFD01000002">
    <property type="protein sequence ID" value="SEQ40400.1"/>
    <property type="molecule type" value="Genomic_DNA"/>
</dbReference>
<name>A0A1H9FR45_9EURY</name>
<evidence type="ECO:0000313" key="3">
    <source>
        <dbReference type="Proteomes" id="UP000199114"/>
    </source>
</evidence>
<evidence type="ECO:0000256" key="1">
    <source>
        <dbReference type="SAM" id="MobiDB-lite"/>
    </source>
</evidence>
<dbReference type="RefSeq" id="WP_139210839.1">
    <property type="nucleotide sequence ID" value="NZ_FOFD01000002.1"/>
</dbReference>
<organism evidence="2 3">
    <name type="scientific">Natrinema salaciae</name>
    <dbReference type="NCBI Taxonomy" id="1186196"/>
    <lineage>
        <taxon>Archaea</taxon>
        <taxon>Methanobacteriati</taxon>
        <taxon>Methanobacteriota</taxon>
        <taxon>Stenosarchaea group</taxon>
        <taxon>Halobacteria</taxon>
        <taxon>Halobacteriales</taxon>
        <taxon>Natrialbaceae</taxon>
        <taxon>Natrinema</taxon>
    </lineage>
</organism>
<feature type="region of interest" description="Disordered" evidence="1">
    <location>
        <begin position="58"/>
        <end position="111"/>
    </location>
</feature>
<keyword evidence="3" id="KW-1185">Reference proteome</keyword>
<accession>A0A1H9FR45</accession>
<dbReference type="Proteomes" id="UP000199114">
    <property type="component" value="Unassembled WGS sequence"/>
</dbReference>
<reference evidence="3" key="1">
    <citation type="submission" date="2016-10" db="EMBL/GenBank/DDBJ databases">
        <authorList>
            <person name="Varghese N."/>
            <person name="Submissions S."/>
        </authorList>
    </citation>
    <scope>NUCLEOTIDE SEQUENCE [LARGE SCALE GENOMIC DNA]</scope>
    <source>
        <strain evidence="3">DSM 25055</strain>
    </source>
</reference>
<evidence type="ECO:0000313" key="2">
    <source>
        <dbReference type="EMBL" id="SEQ40400.1"/>
    </source>
</evidence>
<proteinExistence type="predicted"/>